<comment type="caution">
    <text evidence="2">The sequence shown here is derived from an EMBL/GenBank/DDBJ whole genome shotgun (WGS) entry which is preliminary data.</text>
</comment>
<dbReference type="InterPro" id="IPR043129">
    <property type="entry name" value="ATPase_NBD"/>
</dbReference>
<feature type="transmembrane region" description="Helical" evidence="1">
    <location>
        <begin position="209"/>
        <end position="230"/>
    </location>
</feature>
<keyword evidence="1" id="KW-0812">Transmembrane</keyword>
<dbReference type="PANTHER" id="PTHR40278:SF1">
    <property type="entry name" value="DNA UTILIZATION PROTEIN HOFN"/>
    <property type="match status" value="1"/>
</dbReference>
<evidence type="ECO:0000313" key="2">
    <source>
        <dbReference type="EMBL" id="PIE82799.1"/>
    </source>
</evidence>
<reference evidence="2 3" key="1">
    <citation type="submission" date="2017-10" db="EMBL/GenBank/DDBJ databases">
        <title>Novel microbial diversity and functional potential in the marine mammal oral microbiome.</title>
        <authorList>
            <person name="Dudek N.K."/>
            <person name="Sun C.L."/>
            <person name="Burstein D."/>
            <person name="Kantor R.S."/>
            <person name="Aliaga Goltsman D.S."/>
            <person name="Bik E.M."/>
            <person name="Thomas B.C."/>
            <person name="Banfield J.F."/>
            <person name="Relman D.A."/>
        </authorList>
    </citation>
    <scope>NUCLEOTIDE SEQUENCE [LARGE SCALE GENOMIC DNA]</scope>
    <source>
        <strain evidence="2">DOLJORAL78_50_517</strain>
    </source>
</reference>
<evidence type="ECO:0008006" key="4">
    <source>
        <dbReference type="Google" id="ProtNLM"/>
    </source>
</evidence>
<organism evidence="2 3">
    <name type="scientific">Candidatus Contendibacter odensensis</name>
    <dbReference type="NCBI Taxonomy" id="1400860"/>
    <lineage>
        <taxon>Bacteria</taxon>
        <taxon>Pseudomonadati</taxon>
        <taxon>Pseudomonadota</taxon>
        <taxon>Gammaproteobacteria</taxon>
        <taxon>Candidatus Competibacteraceae</taxon>
        <taxon>Candidatus Contendibacter</taxon>
    </lineage>
</organism>
<protein>
    <recommendedName>
        <fullName evidence="4">Fimbrial assembly protein</fullName>
    </recommendedName>
</protein>
<dbReference type="InterPro" id="IPR052534">
    <property type="entry name" value="Extracell_DNA_Util/SecSys_Comp"/>
</dbReference>
<sequence>MTSSYLQILKSGPRVDLSGFLRWWRDGLLAWLPKRIRGLLSHSERWLVFEICDGSIRLSRQQNGEIEALRDQPLADLDRETVSRLLRTEKPTELVLRLPAASALLRRVMLPLAAAANLRQVLAFEMDRLTPFDASKLYYDALVLERQPELRRMWVELTVLPRGEVNAALESLAAISIVPDRIDIQGSQKSINVLPPEKRPRRGVFSRRLLRVLIVIGLGMVVANALVPLWQQRSLAITLQQQVNALQRQSGEVLALRERMDKAVEISRFLLRKKQNNPPMINLLRELTIALPDSVWLERLQFKDNTVQLIGQAVSASILVGLIENTKLFENASFTSPVTNDRRTGKERFVLSANIVSES</sequence>
<dbReference type="Gene3D" id="3.30.420.380">
    <property type="match status" value="1"/>
</dbReference>
<dbReference type="Pfam" id="PF05137">
    <property type="entry name" value="PilN"/>
    <property type="match status" value="1"/>
</dbReference>
<gene>
    <name evidence="2" type="ORF">CSA09_05150</name>
</gene>
<dbReference type="Proteomes" id="UP000229278">
    <property type="component" value="Unassembled WGS sequence"/>
</dbReference>
<dbReference type="EMBL" id="PDTV01000012">
    <property type="protein sequence ID" value="PIE82799.1"/>
    <property type="molecule type" value="Genomic_DNA"/>
</dbReference>
<proteinExistence type="predicted"/>
<evidence type="ECO:0000313" key="3">
    <source>
        <dbReference type="Proteomes" id="UP000229278"/>
    </source>
</evidence>
<dbReference type="SUPFAM" id="SSF53067">
    <property type="entry name" value="Actin-like ATPase domain"/>
    <property type="match status" value="1"/>
</dbReference>
<keyword evidence="1" id="KW-1133">Transmembrane helix</keyword>
<dbReference type="InterPro" id="IPR007813">
    <property type="entry name" value="PilN"/>
</dbReference>
<keyword evidence="1" id="KW-0472">Membrane</keyword>
<accession>A0A2G6PF44</accession>
<name>A0A2G6PF44_9GAMM</name>
<dbReference type="AlphaFoldDB" id="A0A2G6PF44"/>
<dbReference type="PANTHER" id="PTHR40278">
    <property type="entry name" value="DNA UTILIZATION PROTEIN HOFN"/>
    <property type="match status" value="1"/>
</dbReference>
<evidence type="ECO:0000256" key="1">
    <source>
        <dbReference type="SAM" id="Phobius"/>
    </source>
</evidence>